<reference evidence="3 4" key="1">
    <citation type="submission" date="2018-11" db="EMBL/GenBank/DDBJ databases">
        <title>Rhodococcus spongicola sp. nov. and Rhodococcus xishaensis sp. nov. from marine sponges.</title>
        <authorList>
            <person name="Li L."/>
            <person name="Lin H.W."/>
        </authorList>
    </citation>
    <scope>NUCLEOTIDE SEQUENCE [LARGE SCALE GENOMIC DNA]</scope>
    <source>
        <strain evidence="3 4">CCTCC AB2014297</strain>
    </source>
</reference>
<feature type="region of interest" description="Disordered" evidence="1">
    <location>
        <begin position="132"/>
        <end position="172"/>
    </location>
</feature>
<keyword evidence="4" id="KW-1185">Reference proteome</keyword>
<accession>A0A438BFB9</accession>
<protein>
    <recommendedName>
        <fullName evidence="2">AMP-binding enzyme C-terminal domain-containing protein</fullName>
    </recommendedName>
</protein>
<organism evidence="3 4">
    <name type="scientific">Prescottella agglutinans</name>
    <dbReference type="NCBI Taxonomy" id="1644129"/>
    <lineage>
        <taxon>Bacteria</taxon>
        <taxon>Bacillati</taxon>
        <taxon>Actinomycetota</taxon>
        <taxon>Actinomycetes</taxon>
        <taxon>Mycobacteriales</taxon>
        <taxon>Nocardiaceae</taxon>
        <taxon>Prescottella</taxon>
    </lineage>
</organism>
<dbReference type="InterPro" id="IPR045851">
    <property type="entry name" value="AMP-bd_C_sf"/>
</dbReference>
<proteinExistence type="predicted"/>
<dbReference type="Pfam" id="PF13193">
    <property type="entry name" value="AMP-binding_C"/>
    <property type="match status" value="1"/>
</dbReference>
<evidence type="ECO:0000256" key="1">
    <source>
        <dbReference type="SAM" id="MobiDB-lite"/>
    </source>
</evidence>
<name>A0A438BFB9_9NOCA</name>
<feature type="domain" description="AMP-binding enzyme C-terminal" evidence="2">
    <location>
        <begin position="12"/>
        <end position="74"/>
    </location>
</feature>
<dbReference type="OrthoDB" id="9766486at2"/>
<dbReference type="Proteomes" id="UP000286208">
    <property type="component" value="Unassembled WGS sequence"/>
</dbReference>
<dbReference type="EMBL" id="RKLP01000004">
    <property type="protein sequence ID" value="RVW09716.1"/>
    <property type="molecule type" value="Genomic_DNA"/>
</dbReference>
<evidence type="ECO:0000259" key="2">
    <source>
        <dbReference type="Pfam" id="PF13193"/>
    </source>
</evidence>
<comment type="caution">
    <text evidence="3">The sequence shown here is derived from an EMBL/GenBank/DDBJ whole genome shotgun (WGS) entry which is preliminary data.</text>
</comment>
<evidence type="ECO:0000313" key="4">
    <source>
        <dbReference type="Proteomes" id="UP000286208"/>
    </source>
</evidence>
<dbReference type="Gene3D" id="3.30.300.30">
    <property type="match status" value="1"/>
</dbReference>
<evidence type="ECO:0000313" key="3">
    <source>
        <dbReference type="EMBL" id="RVW09716.1"/>
    </source>
</evidence>
<dbReference type="SUPFAM" id="SSF56801">
    <property type="entry name" value="Acetyl-CoA synthetase-like"/>
    <property type="match status" value="1"/>
</dbReference>
<dbReference type="InterPro" id="IPR025110">
    <property type="entry name" value="AMP-bd_C"/>
</dbReference>
<gene>
    <name evidence="3" type="ORF">EGT67_09655</name>
</gene>
<sequence length="172" mass="18610">MRGGRNVYSLKFESAIAAHLDVARVAVFGRPDDLFGKRVCVALVPEPGVQPTEESLSTLAAQRLADYKVPVELVVPRREAVERQRQDLEAAAEPDNAHGGTMIRHASGRAEVSAGLWTRSRRRSPPRCLLPAPSYAPLACGTNPSTGPRPTTAGRDRRSVRRAHPWSACPAG</sequence>
<dbReference type="AlphaFoldDB" id="A0A438BFB9"/>